<evidence type="ECO:0000313" key="3">
    <source>
        <dbReference type="Proteomes" id="UP001451606"/>
    </source>
</evidence>
<dbReference type="GO" id="GO:0032259">
    <property type="term" value="P:methylation"/>
    <property type="evidence" value="ECO:0007669"/>
    <property type="project" value="UniProtKB-KW"/>
</dbReference>
<keyword evidence="2" id="KW-0808">Transferase</keyword>
<dbReference type="SUPFAM" id="SSF53335">
    <property type="entry name" value="S-adenosyl-L-methionine-dependent methyltransferases"/>
    <property type="match status" value="1"/>
</dbReference>
<keyword evidence="2" id="KW-0489">Methyltransferase</keyword>
<evidence type="ECO:0000313" key="2">
    <source>
        <dbReference type="EMBL" id="WYY00532.1"/>
    </source>
</evidence>
<feature type="domain" description="Methyltransferase" evidence="1">
    <location>
        <begin position="172"/>
        <end position="262"/>
    </location>
</feature>
<dbReference type="AlphaFoldDB" id="A0AAX4NIB2"/>
<dbReference type="Proteomes" id="UP001451606">
    <property type="component" value="Chromosome"/>
</dbReference>
<sequence length="394" mass="45496">MIQDLGSDEMAKLERSKYADLISGTTRVRLSFVMNGERIFLISSGNNPRWPAQILRNGYVSLNVEGIMIRGKTKLISGSDVKSGVMSLFADKYGEDYVKNYYSLASRIISIDMGSTMIESHMQEEYYRWLEEEFDSVSENYDDHILGNQVNRILRERSLDLFTEYFPSKGNILEIGCGSGTETIEILKRGYSVTAVDISQNMLDIVKEKARTLGLMGALRTYRFRASEIGKIIRETGEGSFNVCYSTYGALNCEPLIREMSQPLHQLISRDGYFIAGVYNRFCASEFLMHSLFLKPSRCLWRMRQFIPEGHSRFCIDVYSYSFRQFYHLFSKNFLMVEVRGVPVIIPPSNFNKPIKLLGNRMAVLDSIDRFIGKRWPFKYLGDHFLMVLRKRMN</sequence>
<dbReference type="GeneID" id="95967846"/>
<dbReference type="SUPFAM" id="SSF50475">
    <property type="entry name" value="FMN-binding split barrel"/>
    <property type="match status" value="1"/>
</dbReference>
<dbReference type="Pfam" id="PF13649">
    <property type="entry name" value="Methyltransf_25"/>
    <property type="match status" value="1"/>
</dbReference>
<dbReference type="Gene3D" id="3.40.50.150">
    <property type="entry name" value="Vaccinia Virus protein VP39"/>
    <property type="match status" value="1"/>
</dbReference>
<dbReference type="RefSeq" id="WP_393970867.1">
    <property type="nucleotide sequence ID" value="NZ_CP133772.1"/>
</dbReference>
<organism evidence="2 3">
    <name type="scientific">Oxyplasma meridianum</name>
    <dbReference type="NCBI Taxonomy" id="3073602"/>
    <lineage>
        <taxon>Archaea</taxon>
        <taxon>Methanobacteriati</taxon>
        <taxon>Thermoplasmatota</taxon>
        <taxon>Thermoplasmata</taxon>
        <taxon>Thermoplasmatales</taxon>
        <taxon>Thermoplasmataceae</taxon>
        <taxon>Oxyplasma</taxon>
    </lineage>
</organism>
<dbReference type="EMBL" id="CP133772">
    <property type="protein sequence ID" value="WYY00532.1"/>
    <property type="molecule type" value="Genomic_DNA"/>
</dbReference>
<dbReference type="InterPro" id="IPR041698">
    <property type="entry name" value="Methyltransf_25"/>
</dbReference>
<dbReference type="KEGG" id="omr:OXIME_001109"/>
<accession>A0AAX4NIB2</accession>
<keyword evidence="3" id="KW-1185">Reference proteome</keyword>
<dbReference type="InterPro" id="IPR029063">
    <property type="entry name" value="SAM-dependent_MTases_sf"/>
</dbReference>
<protein>
    <submittedName>
        <fullName evidence="2">Methyltransferase domain-containing protein</fullName>
    </submittedName>
</protein>
<dbReference type="GO" id="GO:0008168">
    <property type="term" value="F:methyltransferase activity"/>
    <property type="evidence" value="ECO:0007669"/>
    <property type="project" value="UniProtKB-KW"/>
</dbReference>
<dbReference type="CDD" id="cd02440">
    <property type="entry name" value="AdoMet_MTases"/>
    <property type="match status" value="1"/>
</dbReference>
<reference evidence="2 3" key="1">
    <citation type="submission" date="2023-09" db="EMBL/GenBank/DDBJ databases">
        <authorList>
            <person name="Golyshina O.V."/>
            <person name="Lunev E.A."/>
            <person name="Bargiela R."/>
            <person name="Gaines M.C."/>
            <person name="Daum B."/>
            <person name="Bale N.J."/>
            <person name="Koenen M."/>
            <person name="Sinninghe Damst J.S."/>
            <person name="Yakimov M."/>
            <person name="Golyshin P.N."/>
        </authorList>
    </citation>
    <scope>NUCLEOTIDE SEQUENCE [LARGE SCALE GENOMIC DNA]</scope>
    <source>
        <strain evidence="2 3">M1</strain>
    </source>
</reference>
<evidence type="ECO:0000259" key="1">
    <source>
        <dbReference type="Pfam" id="PF13649"/>
    </source>
</evidence>
<proteinExistence type="predicted"/>
<gene>
    <name evidence="2" type="ORF">OXIME_001109</name>
</gene>
<name>A0AAX4NIB2_9ARCH</name>